<dbReference type="Proteomes" id="UP001157974">
    <property type="component" value="Unassembled WGS sequence"/>
</dbReference>
<comment type="caution">
    <text evidence="12">The sequence shown here is derived from an EMBL/GenBank/DDBJ whole genome shotgun (WGS) entry which is preliminary data.</text>
</comment>
<dbReference type="InterPro" id="IPR027417">
    <property type="entry name" value="P-loop_NTPase"/>
</dbReference>
<dbReference type="InterPro" id="IPR040848">
    <property type="entry name" value="AAA_lid_7"/>
</dbReference>
<dbReference type="GO" id="GO:0030687">
    <property type="term" value="C:preribosome, large subunit precursor"/>
    <property type="evidence" value="ECO:0007669"/>
    <property type="project" value="TreeGrafter"/>
</dbReference>
<dbReference type="PANTHER" id="PTHR48103">
    <property type="entry name" value="MIDASIN-RELATED"/>
    <property type="match status" value="1"/>
</dbReference>
<feature type="compositionally biased region" description="Acidic residues" evidence="10">
    <location>
        <begin position="4221"/>
        <end position="4230"/>
    </location>
</feature>
<keyword evidence="13" id="KW-1185">Reference proteome</keyword>
<dbReference type="Gene3D" id="3.40.50.300">
    <property type="entry name" value="P-loop containing nucleotide triphosphate hydrolases"/>
    <property type="match status" value="6"/>
</dbReference>
<dbReference type="Pfam" id="PF17865">
    <property type="entry name" value="AAA_lid_5"/>
    <property type="match status" value="1"/>
</dbReference>
<feature type="compositionally biased region" description="Basic and acidic residues" evidence="10">
    <location>
        <begin position="4043"/>
        <end position="4055"/>
    </location>
</feature>
<dbReference type="GO" id="GO:0005654">
    <property type="term" value="C:nucleoplasm"/>
    <property type="evidence" value="ECO:0007669"/>
    <property type="project" value="UniProtKB-SubCell"/>
</dbReference>
<dbReference type="SUPFAM" id="SSF53300">
    <property type="entry name" value="vWA-like"/>
    <property type="match status" value="1"/>
</dbReference>
<dbReference type="SMART" id="SM00327">
    <property type="entry name" value="VWA"/>
    <property type="match status" value="1"/>
</dbReference>
<evidence type="ECO:0000259" key="11">
    <source>
        <dbReference type="PROSITE" id="PS50234"/>
    </source>
</evidence>
<feature type="compositionally biased region" description="Basic and acidic residues" evidence="10">
    <location>
        <begin position="4481"/>
        <end position="4496"/>
    </location>
</feature>
<protein>
    <recommendedName>
        <fullName evidence="4 9">Midasin</fullName>
    </recommendedName>
</protein>
<evidence type="ECO:0000256" key="9">
    <source>
        <dbReference type="PIRNR" id="PIRNR010340"/>
    </source>
</evidence>
<feature type="compositionally biased region" description="Acidic residues" evidence="10">
    <location>
        <begin position="4291"/>
        <end position="4300"/>
    </location>
</feature>
<dbReference type="InterPro" id="IPR011704">
    <property type="entry name" value="ATPase_dyneun-rel_AAA"/>
</dbReference>
<dbReference type="CDD" id="cd00009">
    <property type="entry name" value="AAA"/>
    <property type="match status" value="2"/>
</dbReference>
<keyword evidence="6 9" id="KW-0067">ATP-binding</keyword>
<feature type="compositionally biased region" description="Basic and acidic residues" evidence="10">
    <location>
        <begin position="4306"/>
        <end position="4320"/>
    </location>
</feature>
<keyword evidence="7 9" id="KW-0143">Chaperone</keyword>
<feature type="compositionally biased region" description="Polar residues" evidence="10">
    <location>
        <begin position="4370"/>
        <end position="4387"/>
    </location>
</feature>
<dbReference type="Pfam" id="PF17867">
    <property type="entry name" value="AAA_lid_7"/>
    <property type="match status" value="1"/>
</dbReference>
<evidence type="ECO:0000256" key="6">
    <source>
        <dbReference type="ARBA" id="ARBA00022840"/>
    </source>
</evidence>
<dbReference type="GO" id="GO:0000055">
    <property type="term" value="P:ribosomal large subunit export from nucleus"/>
    <property type="evidence" value="ECO:0007669"/>
    <property type="project" value="TreeGrafter"/>
</dbReference>
<proteinExistence type="inferred from homology"/>
<evidence type="ECO:0000256" key="7">
    <source>
        <dbReference type="ARBA" id="ARBA00023186"/>
    </source>
</evidence>
<dbReference type="InterPro" id="IPR002035">
    <property type="entry name" value="VWF_A"/>
</dbReference>
<dbReference type="Pfam" id="PF07728">
    <property type="entry name" value="AAA_5"/>
    <property type="match status" value="5"/>
</dbReference>
<dbReference type="PANTHER" id="PTHR48103:SF2">
    <property type="entry name" value="MIDASIN"/>
    <property type="match status" value="1"/>
</dbReference>
<accession>A0AAV8UX69</accession>
<evidence type="ECO:0000313" key="12">
    <source>
        <dbReference type="EMBL" id="KAJ8907200.1"/>
    </source>
</evidence>
<dbReference type="InterPro" id="IPR025662">
    <property type="entry name" value="Sigma_54_int_dom_ATP-bd_1"/>
</dbReference>
<evidence type="ECO:0000256" key="1">
    <source>
        <dbReference type="ARBA" id="ARBA00004604"/>
    </source>
</evidence>
<feature type="compositionally biased region" description="Acidic residues" evidence="10">
    <location>
        <begin position="4390"/>
        <end position="4403"/>
    </location>
</feature>
<comment type="function">
    <text evidence="9">Nuclear chaperone required for maturation and nuclear export of pre-60S ribosome subunits.</text>
</comment>
<keyword evidence="8 9" id="KW-0539">Nucleus</keyword>
<gene>
    <name evidence="12" type="ORF">NDN08_003681</name>
</gene>
<organism evidence="12 13">
    <name type="scientific">Rhodosorus marinus</name>
    <dbReference type="NCBI Taxonomy" id="101924"/>
    <lineage>
        <taxon>Eukaryota</taxon>
        <taxon>Rhodophyta</taxon>
        <taxon>Stylonematophyceae</taxon>
        <taxon>Stylonematales</taxon>
        <taxon>Stylonemataceae</taxon>
        <taxon>Rhodosorus</taxon>
    </lineage>
</organism>
<dbReference type="GO" id="GO:0005730">
    <property type="term" value="C:nucleolus"/>
    <property type="evidence" value="ECO:0007669"/>
    <property type="project" value="UniProtKB-SubCell"/>
</dbReference>
<dbReference type="GO" id="GO:0005524">
    <property type="term" value="F:ATP binding"/>
    <property type="evidence" value="ECO:0007669"/>
    <property type="project" value="UniProtKB-KW"/>
</dbReference>
<evidence type="ECO:0000313" key="13">
    <source>
        <dbReference type="Proteomes" id="UP001157974"/>
    </source>
</evidence>
<dbReference type="SMART" id="SM00382">
    <property type="entry name" value="AAA"/>
    <property type="match status" value="5"/>
</dbReference>
<keyword evidence="5 9" id="KW-0547">Nucleotide-binding</keyword>
<dbReference type="InterPro" id="IPR012099">
    <property type="entry name" value="Midasin"/>
</dbReference>
<dbReference type="Gene3D" id="3.40.50.410">
    <property type="entry name" value="von Willebrand factor, type A domain"/>
    <property type="match status" value="1"/>
</dbReference>
<dbReference type="GO" id="GO:0000027">
    <property type="term" value="P:ribosomal large subunit assembly"/>
    <property type="evidence" value="ECO:0007669"/>
    <property type="project" value="InterPro"/>
</dbReference>
<feature type="compositionally biased region" description="Acidic residues" evidence="10">
    <location>
        <begin position="4198"/>
        <end position="4211"/>
    </location>
</feature>
<dbReference type="EMBL" id="JAMWBK010000003">
    <property type="protein sequence ID" value="KAJ8907200.1"/>
    <property type="molecule type" value="Genomic_DNA"/>
</dbReference>
<sequence>MNYLELCRDGEGFMPRRAHQLIMDGNQADVCRVMAICRGSEAVAAVLLSSGISVKDDVHAALLCYGMGARAQYLIDRDGLVRRAAAGSNMARTAWAYLNSNASVLPEKIPEELMCELEGVREARNFLLQRDSASENVNNASKPDVETKSSPDFVNIHGVNIHIRAEQSSNPPQATIVWCNDKLIYAAKLFASGLSSGVPIVLEGPPGSGKSELINFMATVTGNGSVQAMHKSGKAAVQINPVLMGSAHLSTSAAYSRSFESISRSEAKARLFRTSEPCLWSASLNDLPSFCDLVLMDMYTDISGLARIHLDGSSSAEEDLNDMFGSVVPEKNGEFRWRPGPLGCAIRDGRWVVLEGLPGPTRQAASSGVQAIVEALVNLRPGDSFQVRGGGESLKVASGYQIIATRTTREDRAWEPPGGSQTWCRIQMASYSKEAMGWILCERFPEVEECVARVVKSIDRISQLPSQSQNLSKQLSVREGIKVCKRLIALKEVTVELAVVETVDVMCASEMKPDNRTAAIAAICDAWSAPVEVGQNFDSLIKPTVEFEPGFVKIGRATLESARKSETARLKLAPAGESLRLLERVGRCVEVGESVLLNGESGTGKTAIVQELARLCGKTLVVVNMSQQSDVNELVGGYRPTDVQRTLQSTVALFDHAFRASFSLSKNKELLDSLFRMARRKQLHKSARLMRKVLNTLPSGRRSTSESVTNLWRAVESGLRELEVLAGEEAKSTESPSPHKRRRTMKFHYAEGMLLNAMRKGSWVLLDEINLAPVEALESLVSLLDDYCLPAPEGQGGFVRANSGFSIFAAMNPPTDMGKKKLPDSIRARFTEFFVADMESHDDLLIFVLSRLHRTAASASKEDHNVADRVSRFFISCRKLSKDGLIQDAAGRKPRFSLRSLSRMLDFARGQLELLPRDLASVALYEGSILAFVTPLPASSRDAVLRLSREILLAGSTWRRISDFISVSDCIKIGGFLVESGNASEVVQHDAFVITPSVAKTLEEVTRAVAVGTNKLPVLLQGPTAAGKTSLVSYLARRTKHKIIRINNHEHTDVAEYLGGYIVNEDGVPCFKEGPLVEAARKGWWIVLDELNLAPGEVLEALNRLLDDNRELTIPETGEVVKASPKFALFATQNPPGLYGGRKQLSQAFLSRFIEIHINSMPDEELSAVLCHRGRVPESFAKSMIAIMHDLQIERSSSKLFQGKDGFVTARDLFRWASRLPRDRQELANFGFFLLAERARDPRQVDTIRRIIEKYCRASICSHNLYESVWSNPAIQEVVQRLQVYPTKAMMRMVALAWECATHGEPALLVGATGGGKTTACQVVSEALGVSLYTVNLHRNSEASDFLGGYRPTRTTDRSSGKLFEWCDGPLVAAMRDGSCLLLDELNMADHAVAERLNSVLEPERTLFLAEKGGDPQAEIIVADPKFQVLATMNPGGDFGKKELSPALQNRFTEIWCPPPESEDFERLTRDLLQGDLTEERMVADVIVDFAKWGSEHDITLSLRDITAWCSFIRNAAEQYSIRPQVGLAHGVRLILLDGMELMSGNSLVGGFPTSDISKLAWERIIDSIEETDVRAQAREADFTKTVDMIVDEEGVQFAVFRIRRGLRRNQTEALRYAYNTRGTAGNCARVARAFLLPRAILLEGPPGVGKTSMVEALAEASGYFLVRVNLSEHTEMADLLGCDVPTAIPGKFRFKEGPLLSAMRGGHWILLDELNLASQSVLEGLNSVLDHRQSAFIPELQREVKAANGFRLFGAQNPANEGGGRRRLPQSFINRFTRVYVRRLDDTDIVLIASTLYPWVEPQELTSLSVLMRELYQQGLLDLNLRDVLRWVELRKSTVSVEDVYDTLIRKRLVLSGNDGDEIQEVSRRIFEKAFGYCAIFEEEPRLQISAKTLTIGPQTLPRGDYLPEDAFRPGLKPHPQILNSQLGHLRSIALSVGHCWPVCLRGVSDSGKESLLNAFANICGVQLRQVWLSSASDTSDLLGGYEQHNQMKGFLEVKSKVDSIASHLVRSLISDADDVGAANVEHARISADNAVKAYYNGKLHDESLLEQIRALLDVCSRLSSHDSSGLSRIREQLDSIPISDGAAFRWTRSELVQAAERGDWVLLRNANQIPHAVLDRLNPLLEKPGGESILAEAPPDDNGDPQVFRPHRNFRLFMTMDPRDGDISKALRNRCVEIAMGGKACASNDNLSAFAFGSGIPGPLGSVSNFLVELDKWVAYEFPNEKPPSQQIPLRSRLLVAHGKPWLSAIQEATLELYRELPKEILDKLLQVKEHQHGILDRSAAEIGANTDCFEAHMEAVAIHNLLKVDVEAENTGFVAAGYVSRFLNGFRNSESREMPVAMLGLYPKASTRSKIIEEVFAEYVSNYVERDREIRIDELSSFEQEDAAIRETAEIAKLSLLSVREQPSSRSHHLACSIKRNMRKGMEGSKRSDRSLRIISAVAELAEATISQEQYVDERSMLRALEILKKAIVVSSSEDHHGSVAERLIVLFHYLKATSPSLIQLLDGASAEALLLHEPLGALVRVKDLPVPKSLLFLELETSLTSVLRVLEGEGKVIRDPQTKKFVVEALCTLSTDVGNNSKTLASELHGFTNLLKMGSGVDVEDPKLVPTAKYLDGVSLAYSLKTLLSKSKLNALAALTYGLQSSSVSPNSLVSLQRVLWGSGSEIESELQWLQRLWEWNKRIDPPSSLDWALTGPASALIFDGPLKMMLSLQHRGGPRNLTIENRSTYLEETFRLAGTVVSGSNSWLGGVEALEGLSTLAKGDPLVVDGVKAHLDAVARMWISSGQDLINKFLPGHQIDPAVAAQELSNAATEVLVRFKARVTAMNVMAAVRLGHDEKATVTRQKNLEAEMETDRALIEVTADRIVPRLETLDPYDRHWHRLRRFCDEIASGDKVADLIKRMGTDVGRASDLERAWQGSVANVTRDYKIDGVASHLRDALGGVALGLERLRLGVRLYLTSLKVHEGGDAVLSTVDNLVSMPMSNLRETFHQRFATNLGLQKVTLLRLAYKASSVSEEWSSIYSAVEAHIKSWRVLEDAKLWEITNAQSLYTYGSVCRPNESLEEAEERDFRATFGDVEVDYDIANAFGGISMAEKNAGDKPKRQSVTDSMQQIWEIFRGLVNADWKQHASSKSQFLVQTYAESFHVAYELLSKNPCMQPMSSRVLSQQAAVAHLSATLCLKENGYALPSTSKTSRNFYKDAFPEEIRSIVVRLSLLTENVRRLKRDLSMEEHPVLGRIESLAAKISNSDYSTSLSRLTVSVEGLLRLVDEWNRFYAKSDLKLSEDERQLAFLTAKWRSYEISSWPNILASRIVAPKEITGRWFPHMFEIVRRHLLEPEDGSGMAGVLSTLDQFLRSSSIGELASRVELVGSFSKLVQHSPDNTERKRGLRNALASLAGYYRQFQNAADIYLEQQKAPLEKRMREYVRLGEWDKKSATMKQTTGAALDDKALEYFRLKAVADRNRRNLHRLCTEMDAVLRTQISTIEILERSKMGLDNLETEPESYNAPFIDLEDNCFQHSANKNGPSIYEGRLKDAQALTGRINKLADKLLSRTWTKAGTQSCRNLERVARRRALELSKLELTKDLVPIKQRALSELLRALVKSGLSSRRADIEGNHEKWIITSPTGVERIDREFYTCIFRQSRLNEVSGLSLNTDVSRRDANQMRGLSDHLLSVLTEDRSFLFDARILVEEIEAQSKLLLRAAISASGKMGEGLYGMTAKLCRIIKDIAFEATTLSSTLDATAALEKLPTARKAQIPKVETERSFGKTSSLLKLTASTLTEGLGDDHGLGAPGSQGFADEKQAATCQRLIDTIARNTSRAEQLEESNITSPFILSARREVDEFFQRTNSDEEMSDEPLSRSTWTHLEGLASACVERVLLGTQRLSSSTTEGLPDDSGSESEDALVALRSIRNGHEKATELVRKLNVVELGQDVKVFISEALKVEGKKSTEIRDLCYRLGLVLDTFVHHVLRVAFNDVFDLHREGCSLLRCIQSIFITVCQKGFCKPVEEGEEDQGEGNDREVEGTGMGDVGAGDTRGAEDVSKEIKDEGELDNLATGEQEKENPGDQPETTVAGIEMSNDFEGEMETVQQNEEQEDENSDESDEDEELEKRFGEDEDKQEEIDEKLWGPEDEDKDENEEQDDTVEKGKSVQTQQQESEIGRKDDSVDDGPDEPKLEQEEDREKLDDRAPDEQGDNDPQIEEEVPAESNFKMDTEEPPGDEEPQEFPGTMEVDGESGASGTEPDEADVLNEKDSSLGSGEEGDDGIGSDAEMQEQDGENTSQKDIDEDGDDDDFAFGGEVPKDDPDSENDERPRNTQPNQSKDADEDMELDDGSGSKHATTGAEKEPTEELEDEQGNKGERDQTSSGAATDQQPKTLTSKSGIGEEEEVTGEADDDVNPGRVPAPELESRWKKRFEMLKKAVQSQEEPEEHHKNDEPAPGAAEFDDEGEEAGVGKATDDQHAPMEDAGIEEEDENQRRAKREEEPEKSAAQDETDGTAIASKPNPTTGDQHEKGESEDTGDDAERNEKVEPTNMEIDESWTMKGTANEVSKVRLIQEEKPAMDEDEEMHARREDTEDAQNAMISHERAQKEWTRLEQVTSQAAGLLCEQLKLLLEPTLASRLEGDYRTGKRLSMRRVIEFIASDYRRDRIWLRRTKADKRAYDVLICVDDSESMAESGAGTMALEALALLSSALSRLEVGRVGVESFGTNAKLLHKLDAGMGPNGPKLVSSLTFKQKETNMREMLEFSLEVLDEARGTSLDPDAELAQLLLIISDGKLDDRERIQSLVREAATKRQVIAFFLIDKAEDEKQSVRNVKKAIFKDGKMHLDSYLDDFPFPFYAIVSNTELLPEVIGDCLKQWLELLNFRI</sequence>
<feature type="region of interest" description="Disordered" evidence="10">
    <location>
        <begin position="4014"/>
        <end position="4543"/>
    </location>
</feature>
<dbReference type="SUPFAM" id="SSF52540">
    <property type="entry name" value="P-loop containing nucleoside triphosphate hydrolases"/>
    <property type="match status" value="6"/>
</dbReference>
<feature type="compositionally biased region" description="Basic and acidic residues" evidence="10">
    <location>
        <begin position="4515"/>
        <end position="4536"/>
    </location>
</feature>
<name>A0AAV8UX69_9RHOD</name>
<feature type="domain" description="VWFA" evidence="11">
    <location>
        <begin position="4669"/>
        <end position="4858"/>
    </location>
</feature>
<dbReference type="GO" id="GO:0016887">
    <property type="term" value="F:ATP hydrolysis activity"/>
    <property type="evidence" value="ECO:0007669"/>
    <property type="project" value="InterPro"/>
</dbReference>
<dbReference type="PIRSF" id="PIRSF010340">
    <property type="entry name" value="Midasin"/>
    <property type="match status" value="1"/>
</dbReference>
<comment type="similarity">
    <text evidence="3 9">Belongs to the midasin family.</text>
</comment>
<evidence type="ECO:0000256" key="4">
    <source>
        <dbReference type="ARBA" id="ARBA00017143"/>
    </source>
</evidence>
<feature type="compositionally biased region" description="Basic and acidic residues" evidence="10">
    <location>
        <begin position="4178"/>
        <end position="4197"/>
    </location>
</feature>
<dbReference type="PROSITE" id="PS50234">
    <property type="entry name" value="VWFA"/>
    <property type="match status" value="1"/>
</dbReference>
<dbReference type="InterPro" id="IPR036465">
    <property type="entry name" value="vWFA_dom_sf"/>
</dbReference>
<comment type="subcellular location">
    <subcellularLocation>
        <location evidence="1">Nucleus</location>
        <location evidence="1">Nucleolus</location>
    </subcellularLocation>
    <subcellularLocation>
        <location evidence="2">Nucleus</location>
        <location evidence="2">Nucleoplasm</location>
    </subcellularLocation>
</comment>
<feature type="compositionally biased region" description="Acidic residues" evidence="10">
    <location>
        <begin position="4099"/>
        <end position="4114"/>
    </location>
</feature>
<feature type="compositionally biased region" description="Acidic residues" evidence="10">
    <location>
        <begin position="4266"/>
        <end position="4283"/>
    </location>
</feature>
<dbReference type="FunFam" id="3.40.50.300:FF:000142">
    <property type="entry name" value="Midasin"/>
    <property type="match status" value="3"/>
</dbReference>
<feature type="compositionally biased region" description="Acidic residues" evidence="10">
    <location>
        <begin position="4121"/>
        <end position="4149"/>
    </location>
</feature>
<evidence type="ECO:0000256" key="10">
    <source>
        <dbReference type="SAM" id="MobiDB-lite"/>
    </source>
</evidence>
<dbReference type="PROSITE" id="PS00675">
    <property type="entry name" value="SIGMA54_INTERACT_1"/>
    <property type="match status" value="1"/>
</dbReference>
<evidence type="ECO:0000256" key="3">
    <source>
        <dbReference type="ARBA" id="ARBA00007188"/>
    </source>
</evidence>
<reference evidence="12 13" key="1">
    <citation type="journal article" date="2023" name="Nat. Commun.">
        <title>Origin of minicircular mitochondrial genomes in red algae.</title>
        <authorList>
            <person name="Lee Y."/>
            <person name="Cho C.H."/>
            <person name="Lee Y.M."/>
            <person name="Park S.I."/>
            <person name="Yang J.H."/>
            <person name="West J.A."/>
            <person name="Bhattacharya D."/>
            <person name="Yoon H.S."/>
        </authorList>
    </citation>
    <scope>NUCLEOTIDE SEQUENCE [LARGE SCALE GENOMIC DNA]</scope>
    <source>
        <strain evidence="12 13">CCMP1338</strain>
        <tissue evidence="12">Whole cell</tissue>
    </source>
</reference>
<evidence type="ECO:0000256" key="2">
    <source>
        <dbReference type="ARBA" id="ARBA00004642"/>
    </source>
</evidence>
<dbReference type="InterPro" id="IPR041190">
    <property type="entry name" value="Midasin_AAA_lid_5"/>
</dbReference>
<evidence type="ECO:0000256" key="5">
    <source>
        <dbReference type="ARBA" id="ARBA00022741"/>
    </source>
</evidence>
<feature type="compositionally biased region" description="Basic and acidic residues" evidence="10">
    <location>
        <begin position="4413"/>
        <end position="4425"/>
    </location>
</feature>
<evidence type="ECO:0000256" key="8">
    <source>
        <dbReference type="ARBA" id="ARBA00023242"/>
    </source>
</evidence>
<dbReference type="InterPro" id="IPR003593">
    <property type="entry name" value="AAA+_ATPase"/>
</dbReference>